<dbReference type="Proteomes" id="UP000887565">
    <property type="component" value="Unplaced"/>
</dbReference>
<feature type="transmembrane region" description="Helical" evidence="1">
    <location>
        <begin position="110"/>
        <end position="132"/>
    </location>
</feature>
<organism evidence="2 3">
    <name type="scientific">Romanomermis culicivorax</name>
    <name type="common">Nematode worm</name>
    <dbReference type="NCBI Taxonomy" id="13658"/>
    <lineage>
        <taxon>Eukaryota</taxon>
        <taxon>Metazoa</taxon>
        <taxon>Ecdysozoa</taxon>
        <taxon>Nematoda</taxon>
        <taxon>Enoplea</taxon>
        <taxon>Dorylaimia</taxon>
        <taxon>Mermithida</taxon>
        <taxon>Mermithoidea</taxon>
        <taxon>Mermithidae</taxon>
        <taxon>Romanomermis</taxon>
    </lineage>
</organism>
<accession>A0A915KT89</accession>
<dbReference type="WBParaSite" id="nRc.2.0.1.t41978-RA">
    <property type="protein sequence ID" value="nRc.2.0.1.t41978-RA"/>
    <property type="gene ID" value="nRc.2.0.1.g41978"/>
</dbReference>
<sequence>MKVGYCIKLRVVEGRIRVKHNRMVDNPEAWHKPLCGPMNAETVETCKTRTSKLCCEQNVVENQILLRLFVMGYRMNHNQLHLLYSQESGYEYRGVLAVYVRHFHAHRTGFLVLCLFSTLIIVAILFAALTAFRARKYIVRTPSAPKTVH</sequence>
<dbReference type="AlphaFoldDB" id="A0A915KT89"/>
<evidence type="ECO:0000313" key="2">
    <source>
        <dbReference type="Proteomes" id="UP000887565"/>
    </source>
</evidence>
<keyword evidence="1" id="KW-1133">Transmembrane helix</keyword>
<keyword evidence="2" id="KW-1185">Reference proteome</keyword>
<evidence type="ECO:0000313" key="3">
    <source>
        <dbReference type="WBParaSite" id="nRc.2.0.1.t41978-RA"/>
    </source>
</evidence>
<proteinExistence type="predicted"/>
<keyword evidence="1" id="KW-0472">Membrane</keyword>
<reference evidence="3" key="1">
    <citation type="submission" date="2022-11" db="UniProtKB">
        <authorList>
            <consortium name="WormBaseParasite"/>
        </authorList>
    </citation>
    <scope>IDENTIFICATION</scope>
</reference>
<name>A0A915KT89_ROMCU</name>
<evidence type="ECO:0000256" key="1">
    <source>
        <dbReference type="SAM" id="Phobius"/>
    </source>
</evidence>
<protein>
    <submittedName>
        <fullName evidence="3">Uncharacterized protein</fullName>
    </submittedName>
</protein>
<keyword evidence="1" id="KW-0812">Transmembrane</keyword>